<dbReference type="InterPro" id="IPR011004">
    <property type="entry name" value="Trimer_LpxA-like_sf"/>
</dbReference>
<protein>
    <recommendedName>
        <fullName evidence="7">UDP-3-O-acylglucosamine N-acyltransferase</fullName>
        <ecNumber evidence="7">2.3.1.191</ecNumber>
    </recommendedName>
</protein>
<dbReference type="CDD" id="cd03352">
    <property type="entry name" value="LbH_LpxD"/>
    <property type="match status" value="1"/>
</dbReference>
<dbReference type="NCBIfam" id="TIGR01853">
    <property type="entry name" value="lipid_A_lpxD"/>
    <property type="match status" value="1"/>
</dbReference>
<gene>
    <name evidence="7 10" type="primary">lpxD</name>
</gene>
<evidence type="ECO:0000259" key="8">
    <source>
        <dbReference type="Pfam" id="PF04613"/>
    </source>
</evidence>
<dbReference type="Gene3D" id="3.40.1390.10">
    <property type="entry name" value="MurE/MurF, N-terminal domain"/>
    <property type="match status" value="1"/>
</dbReference>
<dbReference type="NCBIfam" id="NF002060">
    <property type="entry name" value="PRK00892.1"/>
    <property type="match status" value="1"/>
</dbReference>
<reference evidence="10" key="2">
    <citation type="submission" date="2025-08" db="UniProtKB">
        <authorList>
            <consortium name="RefSeq"/>
        </authorList>
    </citation>
    <scope>IDENTIFICATION</scope>
</reference>
<dbReference type="Gene3D" id="2.160.10.10">
    <property type="entry name" value="Hexapeptide repeat proteins"/>
    <property type="match status" value="1"/>
</dbReference>
<evidence type="ECO:0000313" key="9">
    <source>
        <dbReference type="Proteomes" id="UP000675920"/>
    </source>
</evidence>
<dbReference type="Pfam" id="PF04613">
    <property type="entry name" value="LpxD"/>
    <property type="match status" value="1"/>
</dbReference>
<evidence type="ECO:0000256" key="3">
    <source>
        <dbReference type="ARBA" id="ARBA00022679"/>
    </source>
</evidence>
<feature type="domain" description="UDP-3-O-[3-hydroxymyristoyl] glucosamine N-acyltransferase non-repeat region" evidence="8">
    <location>
        <begin position="29"/>
        <end position="97"/>
    </location>
</feature>
<keyword evidence="3 7" id="KW-0808">Transferase</keyword>
<dbReference type="GO" id="GO:0016410">
    <property type="term" value="F:N-acyltransferase activity"/>
    <property type="evidence" value="ECO:0007669"/>
    <property type="project" value="InterPro"/>
</dbReference>
<dbReference type="Pfam" id="PF00132">
    <property type="entry name" value="Hexapep"/>
    <property type="match status" value="2"/>
</dbReference>
<evidence type="ECO:0000313" key="10">
    <source>
        <dbReference type="RefSeq" id="WP_245591318.1"/>
    </source>
</evidence>
<keyword evidence="4 7" id="KW-0677">Repeat</keyword>
<dbReference type="GO" id="GO:0103118">
    <property type="term" value="F:UDP-3-O-[(3R)-3-hydroxyacyl]-glucosamine N-acyltransferase activity"/>
    <property type="evidence" value="ECO:0007669"/>
    <property type="project" value="UniProtKB-EC"/>
</dbReference>
<evidence type="ECO:0000256" key="2">
    <source>
        <dbReference type="ARBA" id="ARBA00022556"/>
    </source>
</evidence>
<proteinExistence type="inferred from homology"/>
<sequence length="355" mass="37115">MKANPALRFALADLVAAVGGSISGNEKAEISGFAPIERVSPTEAAFVEQPKFLAAAREAKAAVLIVRPRDAAQMEGHQAQALWLHDNPYLAFARASQEIERKRHPRLLQGIHPTAVVSPDAIIHPSANVGAGAVIEGGARIGAGCDIGALSYVGADVTIGDDTQLEARATVHHGCVIGARCILHSGCVIGADGFGLAPDRGAWIKIPQIGRVVMGDDVEIGCNTTIDRGALDDTIIGKGVKLDNLIQIGHNCEIGDHTAVAGCAGIAGSVKIGKHCMIAGAAMIGGHIEICDNVFISGATSVFKSITEPGRYSSTAPLLPHREWEKNTVIQRNLADLRARLRALEKQVGTLADPS</sequence>
<comment type="catalytic activity">
    <reaction evidence="7">
        <text>a UDP-3-O-[(3R)-3-hydroxyacyl]-alpha-D-glucosamine + a (3R)-hydroxyacyl-[ACP] = a UDP-2-N,3-O-bis[(3R)-3-hydroxyacyl]-alpha-D-glucosamine + holo-[ACP] + H(+)</text>
        <dbReference type="Rhea" id="RHEA:53836"/>
        <dbReference type="Rhea" id="RHEA-COMP:9685"/>
        <dbReference type="Rhea" id="RHEA-COMP:9945"/>
        <dbReference type="ChEBI" id="CHEBI:15378"/>
        <dbReference type="ChEBI" id="CHEBI:64479"/>
        <dbReference type="ChEBI" id="CHEBI:78827"/>
        <dbReference type="ChEBI" id="CHEBI:137740"/>
        <dbReference type="ChEBI" id="CHEBI:137748"/>
        <dbReference type="EC" id="2.3.1.191"/>
    </reaction>
</comment>
<dbReference type="InterPro" id="IPR001451">
    <property type="entry name" value="Hexapep"/>
</dbReference>
<dbReference type="GO" id="GO:0016020">
    <property type="term" value="C:membrane"/>
    <property type="evidence" value="ECO:0007669"/>
    <property type="project" value="GOC"/>
</dbReference>
<keyword evidence="2 7" id="KW-0441">Lipid A biosynthesis</keyword>
<dbReference type="HAMAP" id="MF_00523">
    <property type="entry name" value="LpxD"/>
    <property type="match status" value="1"/>
</dbReference>
<dbReference type="Proteomes" id="UP000675920">
    <property type="component" value="Unplaced"/>
</dbReference>
<keyword evidence="1 7" id="KW-0444">Lipid biosynthesis</keyword>
<reference evidence="10" key="1">
    <citation type="journal article" date="2000" name="J. Biol. Chem.">
        <title>Characterization of a novel lipid A containing D-galacturonic acid that replaces phosphate residues. The structure of the lipid a of the lipopolysaccharide from the hyperthermophilic bacterium Aquifex pyrophilus.</title>
        <authorList>
            <person name="Plotz B.M."/>
            <person name="Lindner B."/>
            <person name="Stetter K.O."/>
            <person name="Holst O."/>
        </authorList>
    </citation>
    <scope>NUCLEOTIDE SEQUENCE</scope>
</reference>
<evidence type="ECO:0000256" key="4">
    <source>
        <dbReference type="ARBA" id="ARBA00022737"/>
    </source>
</evidence>
<dbReference type="AlphaFoldDB" id="A0A9U5D0C9"/>
<keyword evidence="5 7" id="KW-0443">Lipid metabolism</keyword>
<dbReference type="InterPro" id="IPR020573">
    <property type="entry name" value="UDP_GlcNAc_AcTrfase_non-rep"/>
</dbReference>
<comment type="similarity">
    <text evidence="7">Belongs to the transferase hexapeptide repeat family. LpxD subfamily.</text>
</comment>
<dbReference type="PANTHER" id="PTHR43378:SF2">
    <property type="entry name" value="UDP-3-O-ACYLGLUCOSAMINE N-ACYLTRANSFERASE 1, MITOCHONDRIAL-RELATED"/>
    <property type="match status" value="1"/>
</dbReference>
<comment type="subunit">
    <text evidence="7">Homotrimer.</text>
</comment>
<keyword evidence="6 7" id="KW-0012">Acyltransferase</keyword>
<evidence type="ECO:0000256" key="7">
    <source>
        <dbReference type="HAMAP-Rule" id="MF_00523"/>
    </source>
</evidence>
<dbReference type="SUPFAM" id="SSF51161">
    <property type="entry name" value="Trimeric LpxA-like enzymes"/>
    <property type="match status" value="1"/>
</dbReference>
<evidence type="ECO:0000256" key="6">
    <source>
        <dbReference type="ARBA" id="ARBA00023315"/>
    </source>
</evidence>
<dbReference type="RefSeq" id="WP_245591318.1">
    <property type="nucleotide sequence ID" value="NZ_AXWS01000008.1"/>
</dbReference>
<dbReference type="PANTHER" id="PTHR43378">
    <property type="entry name" value="UDP-3-O-ACYLGLUCOSAMINE N-ACYLTRANSFERASE"/>
    <property type="match status" value="1"/>
</dbReference>
<dbReference type="InterPro" id="IPR007691">
    <property type="entry name" value="LpxD"/>
</dbReference>
<organism evidence="9 10">
    <name type="scientific">Derxia gummosa DSM 723</name>
    <dbReference type="NCBI Taxonomy" id="1121388"/>
    <lineage>
        <taxon>Bacteria</taxon>
        <taxon>Pseudomonadati</taxon>
        <taxon>Pseudomonadota</taxon>
        <taxon>Betaproteobacteria</taxon>
        <taxon>Burkholderiales</taxon>
        <taxon>Alcaligenaceae</taxon>
        <taxon>Derxia</taxon>
    </lineage>
</organism>
<evidence type="ECO:0000256" key="5">
    <source>
        <dbReference type="ARBA" id="ARBA00023098"/>
    </source>
</evidence>
<dbReference type="EC" id="2.3.1.191" evidence="7"/>
<feature type="active site" description="Proton acceptor" evidence="7">
    <location>
        <position position="250"/>
    </location>
</feature>
<evidence type="ECO:0000256" key="1">
    <source>
        <dbReference type="ARBA" id="ARBA00022516"/>
    </source>
</evidence>
<comment type="function">
    <text evidence="7">Catalyzes the N-acylation of UDP-3-O-acylglucosamine using 3-hydroxyacyl-ACP as the acyl donor. Is involved in the biosynthesis of lipid A, a phosphorylated glycolipid that anchors the lipopolysaccharide to the outer membrane of the cell.</text>
</comment>
<name>A0A9U5D0C9_9BURK</name>
<comment type="pathway">
    <text evidence="7">Bacterial outer membrane biogenesis; LPS lipid A biosynthesis.</text>
</comment>
<keyword evidence="9" id="KW-1185">Reference proteome</keyword>
<accession>A0A9U5D0C9</accession>
<dbReference type="GO" id="GO:0009245">
    <property type="term" value="P:lipid A biosynthetic process"/>
    <property type="evidence" value="ECO:0007669"/>
    <property type="project" value="UniProtKB-UniRule"/>
</dbReference>